<gene>
    <name evidence="2" type="ORF">DA803_02505</name>
</gene>
<feature type="chain" id="PRO_5016332770" description="Lipoprotein" evidence="1">
    <location>
        <begin position="29"/>
        <end position="190"/>
    </location>
</feature>
<dbReference type="AlphaFoldDB" id="A0A2Z5IQ52"/>
<sequence>MLKKNGKKTKILISLLATQFVALPIAMVACNNTNKKTETTTNNFDKSDVNREGSLIGDELREKVNDVIKNSSFTFTDLAKEEYNALNSPIKKDQYIKSLWEKITKWFASSKDHLDRFAFLPETLRNPEFRKYLNVNIPNLEYFVGNHEVHCYFDYDETQRNIYYHYKIKCLDGRQNEGQGDVFLNLGQDN</sequence>
<reference evidence="2 3" key="1">
    <citation type="submission" date="2018-05" db="EMBL/GenBank/DDBJ databases">
        <title>Annotation of the Mycoplasma phocidae genome.</title>
        <authorList>
            <person name="Brown D.R."/>
            <person name="Kutish G.F."/>
            <person name="Frasca S.Jr."/>
        </authorList>
    </citation>
    <scope>NUCLEOTIDE SEQUENCE [LARGE SCALE GENOMIC DNA]</scope>
    <source>
        <strain evidence="2 3">105</strain>
    </source>
</reference>
<evidence type="ECO:0000313" key="2">
    <source>
        <dbReference type="EMBL" id="AXE60943.1"/>
    </source>
</evidence>
<proteinExistence type="predicted"/>
<evidence type="ECO:0008006" key="4">
    <source>
        <dbReference type="Google" id="ProtNLM"/>
    </source>
</evidence>
<dbReference type="EMBL" id="CP029295">
    <property type="protein sequence ID" value="AXE60943.1"/>
    <property type="molecule type" value="Genomic_DNA"/>
</dbReference>
<dbReference type="KEGG" id="mpho:DA803_02505"/>
<accession>A0A2Z5IQ52</accession>
<keyword evidence="1" id="KW-0732">Signal</keyword>
<dbReference type="RefSeq" id="WP_114191043.1">
    <property type="nucleotide sequence ID" value="NZ_CP029295.1"/>
</dbReference>
<name>A0A2Z5IQ52_9BACT</name>
<feature type="signal peptide" evidence="1">
    <location>
        <begin position="1"/>
        <end position="28"/>
    </location>
</feature>
<evidence type="ECO:0000313" key="3">
    <source>
        <dbReference type="Proteomes" id="UP000252477"/>
    </source>
</evidence>
<dbReference type="OrthoDB" id="399018at2"/>
<evidence type="ECO:0000256" key="1">
    <source>
        <dbReference type="SAM" id="SignalP"/>
    </source>
</evidence>
<dbReference type="PROSITE" id="PS51257">
    <property type="entry name" value="PROKAR_LIPOPROTEIN"/>
    <property type="match status" value="1"/>
</dbReference>
<organism evidence="2 3">
    <name type="scientific">[Mycoplasma] phocae</name>
    <dbReference type="NCBI Taxonomy" id="142651"/>
    <lineage>
        <taxon>Bacteria</taxon>
        <taxon>Bacillati</taxon>
        <taxon>Mycoplasmatota</taxon>
        <taxon>Mycoplasmoidales</taxon>
        <taxon>Metamycoplasmataceae</taxon>
        <taxon>Metamycoplasma</taxon>
    </lineage>
</organism>
<protein>
    <recommendedName>
        <fullName evidence="4">Lipoprotein</fullName>
    </recommendedName>
</protein>
<keyword evidence="3" id="KW-1185">Reference proteome</keyword>
<dbReference type="Proteomes" id="UP000252477">
    <property type="component" value="Chromosome"/>
</dbReference>